<organism evidence="2 3">
    <name type="scientific">Jilunia laotingensis</name>
    <dbReference type="NCBI Taxonomy" id="2763675"/>
    <lineage>
        <taxon>Bacteria</taxon>
        <taxon>Pseudomonadati</taxon>
        <taxon>Bacteroidota</taxon>
        <taxon>Bacteroidia</taxon>
        <taxon>Bacteroidales</taxon>
        <taxon>Bacteroidaceae</taxon>
        <taxon>Jilunia</taxon>
    </lineage>
</organism>
<dbReference type="Gene3D" id="3.80.10.10">
    <property type="entry name" value="Ribonuclease Inhibitor"/>
    <property type="match status" value="2"/>
</dbReference>
<gene>
    <name evidence="2" type="ORF">H8744_16820</name>
</gene>
<feature type="chain" id="PRO_5039373753" evidence="1">
    <location>
        <begin position="20"/>
        <end position="547"/>
    </location>
</feature>
<dbReference type="InterPro" id="IPR032675">
    <property type="entry name" value="LRR_dom_sf"/>
</dbReference>
<dbReference type="Pfam" id="PF13306">
    <property type="entry name" value="LRR_5"/>
    <property type="match status" value="2"/>
</dbReference>
<evidence type="ECO:0000256" key="1">
    <source>
        <dbReference type="SAM" id="SignalP"/>
    </source>
</evidence>
<dbReference type="Proteomes" id="UP000651085">
    <property type="component" value="Unassembled WGS sequence"/>
</dbReference>
<name>A0A926F6H4_9BACT</name>
<dbReference type="PANTHER" id="PTHR45661:SF3">
    <property type="entry name" value="IG-LIKE DOMAIN-CONTAINING PROTEIN"/>
    <property type="match status" value="1"/>
</dbReference>
<comment type="caution">
    <text evidence="2">The sequence shown here is derived from an EMBL/GenBank/DDBJ whole genome shotgun (WGS) entry which is preliminary data.</text>
</comment>
<dbReference type="EMBL" id="JACRTF010000001">
    <property type="protein sequence ID" value="MBC8594875.1"/>
    <property type="molecule type" value="Genomic_DNA"/>
</dbReference>
<dbReference type="InterPro" id="IPR026906">
    <property type="entry name" value="LRR_5"/>
</dbReference>
<feature type="signal peptide" evidence="1">
    <location>
        <begin position="1"/>
        <end position="19"/>
    </location>
</feature>
<sequence length="547" mass="60968">MKRFTTLFMAVTACLPLLAQTTPDDEVTFEVNQITYVVPDISKNEIAITDCKATDKVIIPETITYNEKEYTVKAIYEDAFYYSDATSIELPNSIDSIGKHVFSSSKSLTSIKLPEKLKYLGRDAFSACSELLSIELPETLTGIPENAFFTCYKLNSIKFPSKLEYIGNSAFYKAGMTSVELPETCDSIGKSCFFLCPELKSIQLSSKTHFIGEGAFRGCAKLETFTIPEKIDSLDNNTLMDCSSLTSIHLPANLTKLGICVFGGTGIKSYTVDEGNPSFQVIDNVVYDKEKRLLYAFPQGKSEYTIPEGVIGIWGGAFYGTEISSVVLPESMKALDESTFAFSQLSSINFPEALIYMGPTALYDTQFTDITLPKNMTLIYEGLLAYCKKLTSVTIPEKVTFIDTHAFFFDTNLTEVHCLGTTPPQVYEFYEEDESPFGYVDLSACKLYVPIGCKETYYENGWDFFGKDNIIEETTGIETNARESEWAVYEENGTLRITVQKPLLINIYDVTGNHIYEKLISDTQNIPLPKGIYLVKGGGKVHKVAIK</sequence>
<keyword evidence="1" id="KW-0732">Signal</keyword>
<reference evidence="2" key="1">
    <citation type="submission" date="2020-08" db="EMBL/GenBank/DDBJ databases">
        <title>Genome public.</title>
        <authorList>
            <person name="Liu C."/>
            <person name="Sun Q."/>
        </authorList>
    </citation>
    <scope>NUCLEOTIDE SEQUENCE</scope>
    <source>
        <strain evidence="2">N12</strain>
    </source>
</reference>
<dbReference type="PANTHER" id="PTHR45661">
    <property type="entry name" value="SURFACE ANTIGEN"/>
    <property type="match status" value="1"/>
</dbReference>
<evidence type="ECO:0000313" key="2">
    <source>
        <dbReference type="EMBL" id="MBC8594875.1"/>
    </source>
</evidence>
<proteinExistence type="predicted"/>
<evidence type="ECO:0000313" key="3">
    <source>
        <dbReference type="Proteomes" id="UP000651085"/>
    </source>
</evidence>
<dbReference type="AlphaFoldDB" id="A0A926F6H4"/>
<protein>
    <submittedName>
        <fullName evidence="2">Leucine-rich repeat domain-containing protein</fullName>
    </submittedName>
</protein>
<dbReference type="SUPFAM" id="SSF52058">
    <property type="entry name" value="L domain-like"/>
    <property type="match status" value="1"/>
</dbReference>
<accession>A0A926F6H4</accession>
<dbReference type="RefSeq" id="WP_262435962.1">
    <property type="nucleotide sequence ID" value="NZ_JACRTF010000001.1"/>
</dbReference>
<dbReference type="InterPro" id="IPR053139">
    <property type="entry name" value="Surface_bspA-like"/>
</dbReference>
<keyword evidence="3" id="KW-1185">Reference proteome</keyword>